<name>A0A133UYH0_9EURY</name>
<gene>
    <name evidence="4" type="ORF">AKJ40_03610</name>
</gene>
<dbReference type="EMBL" id="LHXU01000062">
    <property type="protein sequence ID" value="KXA99250.1"/>
    <property type="molecule type" value="Genomic_DNA"/>
</dbReference>
<dbReference type="PANTHER" id="PTHR43673">
    <property type="entry name" value="NAD(P)H NITROREDUCTASE YDGI-RELATED"/>
    <property type="match status" value="1"/>
</dbReference>
<proteinExistence type="inferred from homology"/>
<comment type="caution">
    <text evidence="4">The sequence shown here is derived from an EMBL/GenBank/DDBJ whole genome shotgun (WGS) entry which is preliminary data.</text>
</comment>
<keyword evidence="2" id="KW-0560">Oxidoreductase</keyword>
<dbReference type="SUPFAM" id="SSF55469">
    <property type="entry name" value="FMN-dependent nitroreductase-like"/>
    <property type="match status" value="1"/>
</dbReference>
<comment type="similarity">
    <text evidence="1">Belongs to the nitroreductase family.</text>
</comment>
<evidence type="ECO:0000259" key="3">
    <source>
        <dbReference type="Pfam" id="PF00881"/>
    </source>
</evidence>
<dbReference type="Proteomes" id="UP000070341">
    <property type="component" value="Unassembled WGS sequence"/>
</dbReference>
<reference evidence="4 5" key="1">
    <citation type="journal article" date="2016" name="Sci. Rep.">
        <title>Metabolic traits of an uncultured archaeal lineage -MSBL1- from brine pools of the Red Sea.</title>
        <authorList>
            <person name="Mwirichia R."/>
            <person name="Alam I."/>
            <person name="Rashid M."/>
            <person name="Vinu M."/>
            <person name="Ba-Alawi W."/>
            <person name="Anthony Kamau A."/>
            <person name="Kamanda Ngugi D."/>
            <person name="Goker M."/>
            <person name="Klenk H.P."/>
            <person name="Bajic V."/>
            <person name="Stingl U."/>
        </authorList>
    </citation>
    <scope>NUCLEOTIDE SEQUENCE [LARGE SCALE GENOMIC DNA]</scope>
    <source>
        <strain evidence="4">SCGC-AAA259M10</strain>
    </source>
</reference>
<feature type="domain" description="Nitroreductase" evidence="3">
    <location>
        <begin position="7"/>
        <end position="71"/>
    </location>
</feature>
<organism evidence="4 5">
    <name type="scientific">candidate division MSBL1 archaeon SCGC-AAA259M10</name>
    <dbReference type="NCBI Taxonomy" id="1698270"/>
    <lineage>
        <taxon>Archaea</taxon>
        <taxon>Methanobacteriati</taxon>
        <taxon>Methanobacteriota</taxon>
        <taxon>candidate division MSBL1</taxon>
    </lineage>
</organism>
<dbReference type="Pfam" id="PF00881">
    <property type="entry name" value="Nitroreductase"/>
    <property type="match status" value="1"/>
</dbReference>
<protein>
    <recommendedName>
        <fullName evidence="3">Nitroreductase domain-containing protein</fullName>
    </recommendedName>
</protein>
<dbReference type="Gene3D" id="3.40.109.10">
    <property type="entry name" value="NADH Oxidase"/>
    <property type="match status" value="1"/>
</dbReference>
<dbReference type="InterPro" id="IPR000415">
    <property type="entry name" value="Nitroreductase-like"/>
</dbReference>
<evidence type="ECO:0000313" key="4">
    <source>
        <dbReference type="EMBL" id="KXA99250.1"/>
    </source>
</evidence>
<dbReference type="GO" id="GO:0016491">
    <property type="term" value="F:oxidoreductase activity"/>
    <property type="evidence" value="ECO:0007669"/>
    <property type="project" value="UniProtKB-KW"/>
</dbReference>
<dbReference type="PANTHER" id="PTHR43673:SF10">
    <property type="entry name" value="NADH DEHYDROGENASE_NAD(P)H NITROREDUCTASE XCC3605-RELATED"/>
    <property type="match status" value="1"/>
</dbReference>
<evidence type="ECO:0000313" key="5">
    <source>
        <dbReference type="Proteomes" id="UP000070341"/>
    </source>
</evidence>
<evidence type="ECO:0000256" key="2">
    <source>
        <dbReference type="ARBA" id="ARBA00023002"/>
    </source>
</evidence>
<sequence length="181" mass="20444">MKVFEAIKNRRSVRDFEDRNVEEEKIERVLEAARWAPSWANTQCWRFVVVKNQETKSDLAEALSENNPAADAIIEAPVVIVACAKKKVSGYKGGEPATEKGDWYMFDTGLAMQNLMLEATNLGLGTVQIGYFNSERVEEILDLPEDVTPVTMTPLGYPKRVPDPTSRKDLDEIVFAEKFEE</sequence>
<accession>A0A133UYH0</accession>
<dbReference type="InterPro" id="IPR029479">
    <property type="entry name" value="Nitroreductase"/>
</dbReference>
<dbReference type="AlphaFoldDB" id="A0A133UYH0"/>
<keyword evidence="5" id="KW-1185">Reference proteome</keyword>
<evidence type="ECO:0000256" key="1">
    <source>
        <dbReference type="ARBA" id="ARBA00007118"/>
    </source>
</evidence>